<name>A0AAV4SZ38_CAEEX</name>
<organism evidence="2 3">
    <name type="scientific">Caerostris extrusa</name>
    <name type="common">Bark spider</name>
    <name type="synonym">Caerostris bankana</name>
    <dbReference type="NCBI Taxonomy" id="172846"/>
    <lineage>
        <taxon>Eukaryota</taxon>
        <taxon>Metazoa</taxon>
        <taxon>Ecdysozoa</taxon>
        <taxon>Arthropoda</taxon>
        <taxon>Chelicerata</taxon>
        <taxon>Arachnida</taxon>
        <taxon>Araneae</taxon>
        <taxon>Araneomorphae</taxon>
        <taxon>Entelegynae</taxon>
        <taxon>Araneoidea</taxon>
        <taxon>Araneidae</taxon>
        <taxon>Caerostris</taxon>
    </lineage>
</organism>
<gene>
    <name evidence="2" type="ORF">CEXT_491291</name>
</gene>
<sequence length="99" mass="11523">MFRLRYIYTQPNMFVLLNVLEVMASKCLDSNVPEWCQGQRTSIKFGHGYWHGRFNKLHIYQVSNSSLASLSRYSNNGSQTRVRDPPGDFEGDYLEKDLV</sequence>
<proteinExistence type="predicted"/>
<feature type="region of interest" description="Disordered" evidence="1">
    <location>
        <begin position="72"/>
        <end position="91"/>
    </location>
</feature>
<dbReference type="AlphaFoldDB" id="A0AAV4SZ38"/>
<dbReference type="EMBL" id="BPLR01010219">
    <property type="protein sequence ID" value="GIY37802.1"/>
    <property type="molecule type" value="Genomic_DNA"/>
</dbReference>
<evidence type="ECO:0000313" key="3">
    <source>
        <dbReference type="Proteomes" id="UP001054945"/>
    </source>
</evidence>
<accession>A0AAV4SZ38</accession>
<dbReference type="Proteomes" id="UP001054945">
    <property type="component" value="Unassembled WGS sequence"/>
</dbReference>
<keyword evidence="3" id="KW-1185">Reference proteome</keyword>
<reference evidence="2 3" key="1">
    <citation type="submission" date="2021-06" db="EMBL/GenBank/DDBJ databases">
        <title>Caerostris extrusa draft genome.</title>
        <authorList>
            <person name="Kono N."/>
            <person name="Arakawa K."/>
        </authorList>
    </citation>
    <scope>NUCLEOTIDE SEQUENCE [LARGE SCALE GENOMIC DNA]</scope>
</reference>
<evidence type="ECO:0000256" key="1">
    <source>
        <dbReference type="SAM" id="MobiDB-lite"/>
    </source>
</evidence>
<evidence type="ECO:0000313" key="2">
    <source>
        <dbReference type="EMBL" id="GIY37802.1"/>
    </source>
</evidence>
<comment type="caution">
    <text evidence="2">The sequence shown here is derived from an EMBL/GenBank/DDBJ whole genome shotgun (WGS) entry which is preliminary data.</text>
</comment>
<protein>
    <submittedName>
        <fullName evidence="2">Uncharacterized protein</fullName>
    </submittedName>
</protein>